<dbReference type="Pfam" id="PF00271">
    <property type="entry name" value="Helicase_C"/>
    <property type="match status" value="1"/>
</dbReference>
<dbReference type="EMBL" id="MSDO01000035">
    <property type="protein sequence ID" value="OLO02720.1"/>
    <property type="molecule type" value="Genomic_DNA"/>
</dbReference>
<dbReference type="GO" id="GO:0005524">
    <property type="term" value="F:ATP binding"/>
    <property type="evidence" value="ECO:0007669"/>
    <property type="project" value="UniProtKB-KW"/>
</dbReference>
<accession>A0A1Q8SMR0</accession>
<keyword evidence="6" id="KW-0067">ATP-binding</keyword>
<evidence type="ECO:0000313" key="15">
    <source>
        <dbReference type="EMBL" id="OLO02720.1"/>
    </source>
</evidence>
<dbReference type="PANTHER" id="PTHR13710">
    <property type="entry name" value="DNA HELICASE RECQ FAMILY MEMBER"/>
    <property type="match status" value="1"/>
</dbReference>
<proteinExistence type="inferred from homology"/>
<dbReference type="RefSeq" id="WP_075571582.1">
    <property type="nucleotide sequence ID" value="NZ_MSDO01000035.1"/>
</dbReference>
<feature type="domain" description="Helicase ATP-binding" evidence="13">
    <location>
        <begin position="30"/>
        <end position="198"/>
    </location>
</feature>
<keyword evidence="5" id="KW-0347">Helicase</keyword>
<dbReference type="SUPFAM" id="SSF52540">
    <property type="entry name" value="P-loop containing nucleoside triphosphate hydrolases"/>
    <property type="match status" value="1"/>
</dbReference>
<dbReference type="Proteomes" id="UP000186878">
    <property type="component" value="Unassembled WGS sequence"/>
</dbReference>
<keyword evidence="8" id="KW-0413">Isomerase</keyword>
<dbReference type="GO" id="GO:0043590">
    <property type="term" value="C:bacterial nucleoid"/>
    <property type="evidence" value="ECO:0007669"/>
    <property type="project" value="TreeGrafter"/>
</dbReference>
<evidence type="ECO:0000256" key="8">
    <source>
        <dbReference type="ARBA" id="ARBA00023235"/>
    </source>
</evidence>
<dbReference type="InterPro" id="IPR004589">
    <property type="entry name" value="DNA_helicase_ATP-dep_RecQ"/>
</dbReference>
<dbReference type="GO" id="GO:0009378">
    <property type="term" value="F:four-way junction helicase activity"/>
    <property type="evidence" value="ECO:0007669"/>
    <property type="project" value="TreeGrafter"/>
</dbReference>
<dbReference type="Pfam" id="PF00270">
    <property type="entry name" value="DEAD"/>
    <property type="match status" value="1"/>
</dbReference>
<dbReference type="NCBIfam" id="TIGR00614">
    <property type="entry name" value="recQ_fam"/>
    <property type="match status" value="1"/>
</dbReference>
<dbReference type="GO" id="GO:0046872">
    <property type="term" value="F:metal ion binding"/>
    <property type="evidence" value="ECO:0007669"/>
    <property type="project" value="UniProtKB-KW"/>
</dbReference>
<dbReference type="STRING" id="404433.BTW07_18200"/>
<dbReference type="InterPro" id="IPR014001">
    <property type="entry name" value="Helicase_ATP-bd"/>
</dbReference>
<evidence type="ECO:0000259" key="14">
    <source>
        <dbReference type="PROSITE" id="PS51194"/>
    </source>
</evidence>
<dbReference type="GO" id="GO:0005737">
    <property type="term" value="C:cytoplasm"/>
    <property type="evidence" value="ECO:0007669"/>
    <property type="project" value="TreeGrafter"/>
</dbReference>
<comment type="caution">
    <text evidence="15">The sequence shown here is derived from an EMBL/GenBank/DDBJ whole genome shotgun (WGS) entry which is preliminary data.</text>
</comment>
<reference evidence="15 16" key="1">
    <citation type="submission" date="2016-12" db="EMBL/GenBank/DDBJ databases">
        <title>Draft genome sequences of strains Salinicola socius SMB35, Salinicola sp. MH3R3-1 and Chromohalobacter sp. SMB17 from the Verkhnekamsk potash mining region of Russia.</title>
        <authorList>
            <person name="Mavrodi D.V."/>
            <person name="Olsson B.E."/>
            <person name="Korsakova E.S."/>
            <person name="Pyankova A."/>
            <person name="Mavrodi O.V."/>
            <person name="Plotnikova E.G."/>
        </authorList>
    </citation>
    <scope>NUCLEOTIDE SEQUENCE [LARGE SCALE GENOMIC DNA]</scope>
    <source>
        <strain evidence="15 16">SMB35</strain>
    </source>
</reference>
<dbReference type="SMART" id="SM00487">
    <property type="entry name" value="DEXDc"/>
    <property type="match status" value="1"/>
</dbReference>
<dbReference type="GO" id="GO:0016787">
    <property type="term" value="F:hydrolase activity"/>
    <property type="evidence" value="ECO:0007669"/>
    <property type="project" value="UniProtKB-KW"/>
</dbReference>
<evidence type="ECO:0000256" key="9">
    <source>
        <dbReference type="ARBA" id="ARBA00034617"/>
    </source>
</evidence>
<dbReference type="AlphaFoldDB" id="A0A1Q8SMR0"/>
<feature type="domain" description="Helicase C-terminal" evidence="14">
    <location>
        <begin position="221"/>
        <end position="383"/>
    </location>
</feature>
<sequence length="686" mass="77015">MTQNIMNSARNTLLEVFGFPAFRGSQEAVIERVIGGCSTAAIFATGAGKSLCYQLPALHLPHLTLVVSPLLALMQDQLAFLQRHGVAAASLDSTQDRDTARAIMDRARSGELKILMVSVERLKNERFRHFLRQIAISLLVIDEAHCISEWGHNFRPDYLKLPDYQREFDIPQALLLTATATPAVIDDMRAKFDIALDDVIVTGFYRSNLELLVHPVETESRLPALVEWLSPRQAPMSEPESQAPTIIYVTLQQTAESVAAAMAKQGFSVRAYHAGLDSETRDRIQQEFMHGEIPCIVATIAFGMGIDKGDIRNVIHYDLPKSIENYSQEIGRAGRDGNPSRCLMLAGRDGLRVLENFVYGDTPEREGIRHVLSEIADAGRQAERQWPVLLNTLSRDSNVRLLPLKTLLVRLEMHGVIAPRFAYLAEYRLRYLEAPSDLMARFQGERADFVRLLVDNIAMAKTWGTVDFERLYRAGVEAQIDASRSRVIAALEYFQDKGWVVLEGKRMTDVYEVRQSEIDVDALTDRLLAECHARERSEIERLQAMLTLFESDICLARRLGDYFGDDSFQGDNPIAHDDAGQSVQAARDCGHCSVCQGHVARLPAAPALPELTRDDFERHARPWIQRHQEQLGTVPGAQRIAHFLCGLAMPIFTPLKARQLAGFGVYDQRPYPDVRAWVERQMVVAG</sequence>
<dbReference type="SMART" id="SM00490">
    <property type="entry name" value="HELICc"/>
    <property type="match status" value="1"/>
</dbReference>
<dbReference type="CDD" id="cd18018">
    <property type="entry name" value="DEXHc_RecQ4-like"/>
    <property type="match status" value="1"/>
</dbReference>
<keyword evidence="16" id="KW-1185">Reference proteome</keyword>
<dbReference type="GO" id="GO:0006310">
    <property type="term" value="P:DNA recombination"/>
    <property type="evidence" value="ECO:0007669"/>
    <property type="project" value="InterPro"/>
</dbReference>
<dbReference type="InterPro" id="IPR032284">
    <property type="entry name" value="RecQ_Zn-bd"/>
</dbReference>
<dbReference type="Pfam" id="PF16124">
    <property type="entry name" value="RecQ_Zn_bind"/>
    <property type="match status" value="1"/>
</dbReference>
<evidence type="ECO:0000256" key="11">
    <source>
        <dbReference type="ARBA" id="ARBA00044535"/>
    </source>
</evidence>
<dbReference type="InterPro" id="IPR001650">
    <property type="entry name" value="Helicase_C-like"/>
</dbReference>
<keyword evidence="7" id="KW-0238">DNA-binding</keyword>
<dbReference type="InterPro" id="IPR011545">
    <property type="entry name" value="DEAD/DEAH_box_helicase_dom"/>
</dbReference>
<evidence type="ECO:0000256" key="3">
    <source>
        <dbReference type="ARBA" id="ARBA00022741"/>
    </source>
</evidence>
<comment type="catalytic activity">
    <reaction evidence="9">
        <text>Couples ATP hydrolysis with the unwinding of duplex DNA by translocating in the 3'-5' direction.</text>
        <dbReference type="EC" id="5.6.2.4"/>
    </reaction>
</comment>
<evidence type="ECO:0000256" key="12">
    <source>
        <dbReference type="ARBA" id="ARBA00044550"/>
    </source>
</evidence>
<dbReference type="GO" id="GO:0030894">
    <property type="term" value="C:replisome"/>
    <property type="evidence" value="ECO:0007669"/>
    <property type="project" value="TreeGrafter"/>
</dbReference>
<comment type="similarity">
    <text evidence="1">Belongs to the helicase family. RecQ subfamily.</text>
</comment>
<evidence type="ECO:0000256" key="10">
    <source>
        <dbReference type="ARBA" id="ARBA00034808"/>
    </source>
</evidence>
<evidence type="ECO:0000256" key="2">
    <source>
        <dbReference type="ARBA" id="ARBA00022723"/>
    </source>
</evidence>
<dbReference type="EC" id="5.6.2.4" evidence="10"/>
<evidence type="ECO:0000259" key="13">
    <source>
        <dbReference type="PROSITE" id="PS51192"/>
    </source>
</evidence>
<dbReference type="InterPro" id="IPR002464">
    <property type="entry name" value="DNA/RNA_helicase_DEAH_CS"/>
</dbReference>
<keyword evidence="3" id="KW-0547">Nucleotide-binding</keyword>
<dbReference type="PROSITE" id="PS51194">
    <property type="entry name" value="HELICASE_CTER"/>
    <property type="match status" value="1"/>
</dbReference>
<gene>
    <name evidence="15" type="ORF">BTW07_18200</name>
</gene>
<evidence type="ECO:0000256" key="6">
    <source>
        <dbReference type="ARBA" id="ARBA00022840"/>
    </source>
</evidence>
<dbReference type="Gene3D" id="1.10.10.10">
    <property type="entry name" value="Winged helix-like DNA-binding domain superfamily/Winged helix DNA-binding domain"/>
    <property type="match status" value="1"/>
</dbReference>
<dbReference type="InterPro" id="IPR027417">
    <property type="entry name" value="P-loop_NTPase"/>
</dbReference>
<dbReference type="Gene3D" id="3.40.50.300">
    <property type="entry name" value="P-loop containing nucleotide triphosphate hydrolases"/>
    <property type="match status" value="2"/>
</dbReference>
<evidence type="ECO:0000313" key="16">
    <source>
        <dbReference type="Proteomes" id="UP000186878"/>
    </source>
</evidence>
<dbReference type="GO" id="GO:0003677">
    <property type="term" value="F:DNA binding"/>
    <property type="evidence" value="ECO:0007669"/>
    <property type="project" value="UniProtKB-KW"/>
</dbReference>
<evidence type="ECO:0000256" key="5">
    <source>
        <dbReference type="ARBA" id="ARBA00022806"/>
    </source>
</evidence>
<dbReference type="InterPro" id="IPR036388">
    <property type="entry name" value="WH-like_DNA-bd_sf"/>
</dbReference>
<keyword evidence="4" id="KW-0378">Hydrolase</keyword>
<organism evidence="15 16">
    <name type="scientific">Salinicola socius</name>
    <dbReference type="NCBI Taxonomy" id="404433"/>
    <lineage>
        <taxon>Bacteria</taxon>
        <taxon>Pseudomonadati</taxon>
        <taxon>Pseudomonadota</taxon>
        <taxon>Gammaproteobacteria</taxon>
        <taxon>Oceanospirillales</taxon>
        <taxon>Halomonadaceae</taxon>
        <taxon>Salinicola</taxon>
    </lineage>
</organism>
<protein>
    <recommendedName>
        <fullName evidence="11">ATP-dependent DNA helicase RecQ</fullName>
        <ecNumber evidence="10">5.6.2.4</ecNumber>
    </recommendedName>
    <alternativeName>
        <fullName evidence="12">DNA 3'-5' helicase RecQ</fullName>
    </alternativeName>
</protein>
<dbReference type="PROSITE" id="PS00690">
    <property type="entry name" value="DEAH_ATP_HELICASE"/>
    <property type="match status" value="1"/>
</dbReference>
<evidence type="ECO:0000256" key="4">
    <source>
        <dbReference type="ARBA" id="ARBA00022801"/>
    </source>
</evidence>
<name>A0A1Q8SMR0_9GAMM</name>
<keyword evidence="2" id="KW-0479">Metal-binding</keyword>
<evidence type="ECO:0000256" key="7">
    <source>
        <dbReference type="ARBA" id="ARBA00023125"/>
    </source>
</evidence>
<dbReference type="PROSITE" id="PS51192">
    <property type="entry name" value="HELICASE_ATP_BIND_1"/>
    <property type="match status" value="1"/>
</dbReference>
<dbReference type="GO" id="GO:0043138">
    <property type="term" value="F:3'-5' DNA helicase activity"/>
    <property type="evidence" value="ECO:0007669"/>
    <property type="project" value="UniProtKB-EC"/>
</dbReference>
<dbReference type="PANTHER" id="PTHR13710:SF105">
    <property type="entry name" value="ATP-DEPENDENT DNA HELICASE Q1"/>
    <property type="match status" value="1"/>
</dbReference>
<evidence type="ECO:0000256" key="1">
    <source>
        <dbReference type="ARBA" id="ARBA00005446"/>
    </source>
</evidence>
<dbReference type="GO" id="GO:0006281">
    <property type="term" value="P:DNA repair"/>
    <property type="evidence" value="ECO:0007669"/>
    <property type="project" value="TreeGrafter"/>
</dbReference>